<name>A0AAV5L526_9ROSI</name>
<dbReference type="CDD" id="cd22164">
    <property type="entry name" value="F-box_AtSKIP19-like"/>
    <property type="match status" value="1"/>
</dbReference>
<dbReference type="Pfam" id="PF12937">
    <property type="entry name" value="F-box-like"/>
    <property type="match status" value="1"/>
</dbReference>
<keyword evidence="3" id="KW-1185">Reference proteome</keyword>
<dbReference type="PANTHER" id="PTHR38926">
    <property type="entry name" value="F-BOX DOMAIN CONTAINING PROTEIN, EXPRESSED"/>
    <property type="match status" value="1"/>
</dbReference>
<dbReference type="Gene3D" id="3.80.10.10">
    <property type="entry name" value="Ribonuclease Inhibitor"/>
    <property type="match status" value="1"/>
</dbReference>
<evidence type="ECO:0000259" key="1">
    <source>
        <dbReference type="PROSITE" id="PS50181"/>
    </source>
</evidence>
<organism evidence="2 3">
    <name type="scientific">Rubroshorea leprosula</name>
    <dbReference type="NCBI Taxonomy" id="152421"/>
    <lineage>
        <taxon>Eukaryota</taxon>
        <taxon>Viridiplantae</taxon>
        <taxon>Streptophyta</taxon>
        <taxon>Embryophyta</taxon>
        <taxon>Tracheophyta</taxon>
        <taxon>Spermatophyta</taxon>
        <taxon>Magnoliopsida</taxon>
        <taxon>eudicotyledons</taxon>
        <taxon>Gunneridae</taxon>
        <taxon>Pentapetalae</taxon>
        <taxon>rosids</taxon>
        <taxon>malvids</taxon>
        <taxon>Malvales</taxon>
        <taxon>Dipterocarpaceae</taxon>
        <taxon>Rubroshorea</taxon>
    </lineage>
</organism>
<dbReference type="EMBL" id="BPVZ01000094">
    <property type="protein sequence ID" value="GKV32049.1"/>
    <property type="molecule type" value="Genomic_DNA"/>
</dbReference>
<dbReference type="InterPro" id="IPR036047">
    <property type="entry name" value="F-box-like_dom_sf"/>
</dbReference>
<dbReference type="InterPro" id="IPR001810">
    <property type="entry name" value="F-box_dom"/>
</dbReference>
<comment type="caution">
    <text evidence="2">The sequence shown here is derived from an EMBL/GenBank/DDBJ whole genome shotgun (WGS) entry which is preliminary data.</text>
</comment>
<dbReference type="SMART" id="SM00367">
    <property type="entry name" value="LRR_CC"/>
    <property type="match status" value="3"/>
</dbReference>
<evidence type="ECO:0000313" key="2">
    <source>
        <dbReference type="EMBL" id="GKV32049.1"/>
    </source>
</evidence>
<feature type="domain" description="F-box" evidence="1">
    <location>
        <begin position="7"/>
        <end position="54"/>
    </location>
</feature>
<dbReference type="Gene3D" id="1.20.1280.50">
    <property type="match status" value="1"/>
</dbReference>
<dbReference type="InterPro" id="IPR032675">
    <property type="entry name" value="LRR_dom_sf"/>
</dbReference>
<proteinExistence type="predicted"/>
<accession>A0AAV5L526</accession>
<evidence type="ECO:0000313" key="3">
    <source>
        <dbReference type="Proteomes" id="UP001054252"/>
    </source>
</evidence>
<dbReference type="SUPFAM" id="SSF52047">
    <property type="entry name" value="RNI-like"/>
    <property type="match status" value="1"/>
</dbReference>
<gene>
    <name evidence="2" type="ORF">SLEP1_g40683</name>
</gene>
<dbReference type="PROSITE" id="PS50181">
    <property type="entry name" value="FBOX"/>
    <property type="match status" value="1"/>
</dbReference>
<dbReference type="InterPro" id="IPR006553">
    <property type="entry name" value="Leu-rich_rpt_Cys-con_subtyp"/>
</dbReference>
<protein>
    <recommendedName>
        <fullName evidence="1">F-box domain-containing protein</fullName>
    </recommendedName>
</protein>
<sequence>MSDEPEQRNWLELPRDVTASIFSRLGAIDILKSVQNVCSLWRNICKDPSMWRSIDMRNPGYLYDMDHVLEQMCMHAVDRSNGDLVDINIEYFGSDELLVYIADRSSGLRRLRIACCSCISDEGLREAASKLTLLEELEITYCCPYISADALEVVGRCCPHLKSFKFNKKVYMRPHIESDEDAQVIAQNMHELRHLQLLGNKLTNCGLQAILDGCPHLQSLDLRQCFNVILRGDLEKRCTERIKHLWRPQDSTEGFEYDTTSYDFGSPYEDYPSGPSDISLMSDDDYDYELEFSDDYPYDYDDFFEEYYFDQI</sequence>
<dbReference type="PANTHER" id="PTHR38926:SF2">
    <property type="entry name" value="F-BOX_LRR-REPEAT PROTEIN 21-RELATED"/>
    <property type="match status" value="1"/>
</dbReference>
<dbReference type="AlphaFoldDB" id="A0AAV5L526"/>
<reference evidence="2 3" key="1">
    <citation type="journal article" date="2021" name="Commun. Biol.">
        <title>The genome of Shorea leprosula (Dipterocarpaceae) highlights the ecological relevance of drought in aseasonal tropical rainforests.</title>
        <authorList>
            <person name="Ng K.K.S."/>
            <person name="Kobayashi M.J."/>
            <person name="Fawcett J.A."/>
            <person name="Hatakeyama M."/>
            <person name="Paape T."/>
            <person name="Ng C.H."/>
            <person name="Ang C.C."/>
            <person name="Tnah L.H."/>
            <person name="Lee C.T."/>
            <person name="Nishiyama T."/>
            <person name="Sese J."/>
            <person name="O'Brien M.J."/>
            <person name="Copetti D."/>
            <person name="Mohd Noor M.I."/>
            <person name="Ong R.C."/>
            <person name="Putra M."/>
            <person name="Sireger I.Z."/>
            <person name="Indrioko S."/>
            <person name="Kosugi Y."/>
            <person name="Izuno A."/>
            <person name="Isagi Y."/>
            <person name="Lee S.L."/>
            <person name="Shimizu K.K."/>
        </authorList>
    </citation>
    <scope>NUCLEOTIDE SEQUENCE [LARGE SCALE GENOMIC DNA]</scope>
    <source>
        <strain evidence="2">214</strain>
    </source>
</reference>
<dbReference type="Proteomes" id="UP001054252">
    <property type="component" value="Unassembled WGS sequence"/>
</dbReference>
<dbReference type="SUPFAM" id="SSF81383">
    <property type="entry name" value="F-box domain"/>
    <property type="match status" value="1"/>
</dbReference>